<organism evidence="2 3">
    <name type="scientific">Flagellimonas maritima</name>
    <dbReference type="NCBI Taxonomy" id="1383885"/>
    <lineage>
        <taxon>Bacteria</taxon>
        <taxon>Pseudomonadati</taxon>
        <taxon>Bacteroidota</taxon>
        <taxon>Flavobacteriia</taxon>
        <taxon>Flavobacteriales</taxon>
        <taxon>Flavobacteriaceae</taxon>
        <taxon>Flagellimonas</taxon>
    </lineage>
</organism>
<dbReference type="AlphaFoldDB" id="A0A2Z4LS54"/>
<keyword evidence="2" id="KW-0808">Transferase</keyword>
<reference evidence="2 3" key="1">
    <citation type="submission" date="2018-06" db="EMBL/GenBank/DDBJ databases">
        <title>Spongiibacterium sp. HME9304 Genome sequencing and assembly.</title>
        <authorList>
            <person name="Kang H."/>
            <person name="Kim H."/>
            <person name="Joh K."/>
        </authorList>
    </citation>
    <scope>NUCLEOTIDE SEQUENCE [LARGE SCALE GENOMIC DNA]</scope>
    <source>
        <strain evidence="2 3">HME9304</strain>
    </source>
</reference>
<dbReference type="GO" id="GO:0016757">
    <property type="term" value="F:glycosyltransferase activity"/>
    <property type="evidence" value="ECO:0007669"/>
    <property type="project" value="UniProtKB-KW"/>
</dbReference>
<keyword evidence="2" id="KW-0328">Glycosyltransferase</keyword>
<feature type="domain" description="Glycosyl transferase family 1" evidence="1">
    <location>
        <begin position="222"/>
        <end position="388"/>
    </location>
</feature>
<dbReference type="SUPFAM" id="SSF53756">
    <property type="entry name" value="UDP-Glycosyltransferase/glycogen phosphorylase"/>
    <property type="match status" value="1"/>
</dbReference>
<sequence>MKKTIVLLSALEPWSMKTGAGAPSLYETIKGYSDNGFQITYITYQKYVQKLNISHSQNIDLDLPGLNTLRVKKIKGPIFFGPRFLGKLNRLYYEPKTLLNALEDYLNNLEETPSILYAYEAQAVHAISMLKRKYKDKSIVVNRFQGTILGNRYREYFYCLRKYEMFRILRNKADKYIMTNDGTHGDEALKYWNANVNDNNLLFIRNGFNFQSFQKTKSRTATIGELGLDPKNFYAFTVSRLTYWKRVDRAIGLIEKFAKKHPKLHLIVVGEGEHKLDLIELAESKGVSDKVHFIGAQSREKVAELMQALDVFLSLYDVSNLGNPLFEAMICGQCIITLDNGTTKEVIEHNKNGIIVSPDNKSDLQKEFETLLMNEEKRIRLKKTAKAWAERNLQSWSNRMKKEIDWIQNGP</sequence>
<gene>
    <name evidence="2" type="primary">bgsB</name>
    <name evidence="2" type="ORF">HME9304_01542</name>
</gene>
<evidence type="ECO:0000313" key="3">
    <source>
        <dbReference type="Proteomes" id="UP000248536"/>
    </source>
</evidence>
<protein>
    <submittedName>
        <fullName evidence="2">Alpha-monoglucosyldiacylglycerol synthase</fullName>
        <ecNumber evidence="2">2.4.1.-</ecNumber>
    </submittedName>
</protein>
<keyword evidence="3" id="KW-1185">Reference proteome</keyword>
<dbReference type="EC" id="2.4.1.-" evidence="2"/>
<dbReference type="RefSeq" id="WP_112378006.1">
    <property type="nucleotide sequence ID" value="NZ_CP030104.1"/>
</dbReference>
<proteinExistence type="predicted"/>
<dbReference type="Gene3D" id="3.40.50.2000">
    <property type="entry name" value="Glycogen Phosphorylase B"/>
    <property type="match status" value="2"/>
</dbReference>
<dbReference type="InterPro" id="IPR050194">
    <property type="entry name" value="Glycosyltransferase_grp1"/>
</dbReference>
<evidence type="ECO:0000313" key="2">
    <source>
        <dbReference type="EMBL" id="AWX44539.1"/>
    </source>
</evidence>
<dbReference type="Pfam" id="PF00534">
    <property type="entry name" value="Glycos_transf_1"/>
    <property type="match status" value="1"/>
</dbReference>
<dbReference type="PANTHER" id="PTHR45947">
    <property type="entry name" value="SULFOQUINOVOSYL TRANSFERASE SQD2"/>
    <property type="match status" value="1"/>
</dbReference>
<name>A0A2Z4LS54_9FLAO</name>
<dbReference type="OrthoDB" id="139410at2"/>
<dbReference type="CDD" id="cd03801">
    <property type="entry name" value="GT4_PimA-like"/>
    <property type="match status" value="1"/>
</dbReference>
<dbReference type="EMBL" id="CP030104">
    <property type="protein sequence ID" value="AWX44539.1"/>
    <property type="molecule type" value="Genomic_DNA"/>
</dbReference>
<dbReference type="Proteomes" id="UP000248536">
    <property type="component" value="Chromosome"/>
</dbReference>
<dbReference type="KEGG" id="spon:HME9304_01542"/>
<dbReference type="PANTHER" id="PTHR45947:SF3">
    <property type="entry name" value="SULFOQUINOVOSYL TRANSFERASE SQD2"/>
    <property type="match status" value="1"/>
</dbReference>
<dbReference type="InterPro" id="IPR001296">
    <property type="entry name" value="Glyco_trans_1"/>
</dbReference>
<evidence type="ECO:0000259" key="1">
    <source>
        <dbReference type="Pfam" id="PF00534"/>
    </source>
</evidence>
<accession>A0A2Z4LS54</accession>